<dbReference type="InterPro" id="IPR013786">
    <property type="entry name" value="AcylCoA_DH/ox_N"/>
</dbReference>
<gene>
    <name evidence="2" type="ORF">METZ01_LOCUS94411</name>
</gene>
<dbReference type="GO" id="GO:0016627">
    <property type="term" value="F:oxidoreductase activity, acting on the CH-CH group of donors"/>
    <property type="evidence" value="ECO:0007669"/>
    <property type="project" value="InterPro"/>
</dbReference>
<evidence type="ECO:0000259" key="1">
    <source>
        <dbReference type="Pfam" id="PF02771"/>
    </source>
</evidence>
<evidence type="ECO:0000313" key="2">
    <source>
        <dbReference type="EMBL" id="SVA41557.1"/>
    </source>
</evidence>
<dbReference type="Pfam" id="PF02771">
    <property type="entry name" value="Acyl-CoA_dh_N"/>
    <property type="match status" value="1"/>
</dbReference>
<dbReference type="InterPro" id="IPR009100">
    <property type="entry name" value="AcylCoA_DH/oxidase_NM_dom_sf"/>
</dbReference>
<accession>A0A381VPJ6</accession>
<name>A0A381VPJ6_9ZZZZ</name>
<dbReference type="AlphaFoldDB" id="A0A381VPJ6"/>
<dbReference type="Gene3D" id="1.10.540.10">
    <property type="entry name" value="Acyl-CoA dehydrogenase/oxidase, N-terminal domain"/>
    <property type="match status" value="1"/>
</dbReference>
<feature type="non-terminal residue" evidence="2">
    <location>
        <position position="88"/>
    </location>
</feature>
<reference evidence="2" key="1">
    <citation type="submission" date="2018-05" db="EMBL/GenBank/DDBJ databases">
        <authorList>
            <person name="Lanie J.A."/>
            <person name="Ng W.-L."/>
            <person name="Kazmierczak K.M."/>
            <person name="Andrzejewski T.M."/>
            <person name="Davidsen T.M."/>
            <person name="Wayne K.J."/>
            <person name="Tettelin H."/>
            <person name="Glass J.I."/>
            <person name="Rusch D."/>
            <person name="Podicherti R."/>
            <person name="Tsui H.-C.T."/>
            <person name="Winkler M.E."/>
        </authorList>
    </citation>
    <scope>NUCLEOTIDE SEQUENCE</scope>
</reference>
<dbReference type="SUPFAM" id="SSF56645">
    <property type="entry name" value="Acyl-CoA dehydrogenase NM domain-like"/>
    <property type="match status" value="1"/>
</dbReference>
<feature type="domain" description="Acyl-CoA dehydrogenase/oxidase N-terminal" evidence="1">
    <location>
        <begin position="15"/>
        <end position="82"/>
    </location>
</feature>
<dbReference type="InterPro" id="IPR037069">
    <property type="entry name" value="AcylCoA_DH/ox_N_sf"/>
</dbReference>
<organism evidence="2">
    <name type="scientific">marine metagenome</name>
    <dbReference type="NCBI Taxonomy" id="408172"/>
    <lineage>
        <taxon>unclassified sequences</taxon>
        <taxon>metagenomes</taxon>
        <taxon>ecological metagenomes</taxon>
    </lineage>
</organism>
<dbReference type="EMBL" id="UINC01009260">
    <property type="protein sequence ID" value="SVA41557.1"/>
    <property type="molecule type" value="Genomic_DNA"/>
</dbReference>
<proteinExistence type="predicted"/>
<dbReference type="GO" id="GO:0050660">
    <property type="term" value="F:flavin adenine dinucleotide binding"/>
    <property type="evidence" value="ECO:0007669"/>
    <property type="project" value="InterPro"/>
</dbReference>
<sequence length="88" mass="9938">MARRLDYYLERLVGEEQQTFHQAIHDFVDDAIAPRWLEWERGHQLIPDGAIAQMAEMGLFGITVSEEYGGQGGSQLDLLLMGLALGYQ</sequence>
<protein>
    <recommendedName>
        <fullName evidence="1">Acyl-CoA dehydrogenase/oxidase N-terminal domain-containing protein</fullName>
    </recommendedName>
</protein>